<dbReference type="AlphaFoldDB" id="A0A2N9L3E2"/>
<evidence type="ECO:0000256" key="1">
    <source>
        <dbReference type="ARBA" id="ARBA00008791"/>
    </source>
</evidence>
<dbReference type="CDD" id="cd00293">
    <property type="entry name" value="USP-like"/>
    <property type="match status" value="1"/>
</dbReference>
<dbReference type="InterPro" id="IPR006016">
    <property type="entry name" value="UspA"/>
</dbReference>
<gene>
    <name evidence="3" type="ORF">SBA5_110130</name>
</gene>
<protein>
    <recommendedName>
        <fullName evidence="2">UspA domain-containing protein</fullName>
    </recommendedName>
</protein>
<organism evidence="3 4">
    <name type="scientific">Candidatus Sulfuritelmatomonas gaucii</name>
    <dbReference type="NCBI Taxonomy" id="2043161"/>
    <lineage>
        <taxon>Bacteria</taxon>
        <taxon>Pseudomonadati</taxon>
        <taxon>Acidobacteriota</taxon>
        <taxon>Terriglobia</taxon>
        <taxon>Terriglobales</taxon>
        <taxon>Acidobacteriaceae</taxon>
        <taxon>Candidatus Sulfuritelmatomonas</taxon>
    </lineage>
</organism>
<evidence type="ECO:0000313" key="3">
    <source>
        <dbReference type="EMBL" id="SPE17770.1"/>
    </source>
</evidence>
<dbReference type="Gene3D" id="3.40.50.620">
    <property type="entry name" value="HUPs"/>
    <property type="match status" value="2"/>
</dbReference>
<dbReference type="PRINTS" id="PR01438">
    <property type="entry name" value="UNVRSLSTRESS"/>
</dbReference>
<reference evidence="4" key="1">
    <citation type="submission" date="2018-02" db="EMBL/GenBank/DDBJ databases">
        <authorList>
            <person name="Hausmann B."/>
        </authorList>
    </citation>
    <scope>NUCLEOTIDE SEQUENCE [LARGE SCALE GENOMIC DNA]</scope>
    <source>
        <strain evidence="4">Peat soil MAG SbA5</strain>
    </source>
</reference>
<name>A0A2N9L3E2_9BACT</name>
<dbReference type="SUPFAM" id="SSF52402">
    <property type="entry name" value="Adenine nucleotide alpha hydrolases-like"/>
    <property type="match status" value="2"/>
</dbReference>
<dbReference type="PANTHER" id="PTHR46268:SF6">
    <property type="entry name" value="UNIVERSAL STRESS PROTEIN UP12"/>
    <property type="match status" value="1"/>
</dbReference>
<dbReference type="PANTHER" id="PTHR46268">
    <property type="entry name" value="STRESS RESPONSE PROTEIN NHAX"/>
    <property type="match status" value="1"/>
</dbReference>
<dbReference type="InterPro" id="IPR014729">
    <property type="entry name" value="Rossmann-like_a/b/a_fold"/>
</dbReference>
<evidence type="ECO:0000313" key="4">
    <source>
        <dbReference type="Proteomes" id="UP000239735"/>
    </source>
</evidence>
<feature type="domain" description="UspA" evidence="2">
    <location>
        <begin position="8"/>
        <end position="143"/>
    </location>
</feature>
<dbReference type="Proteomes" id="UP000239735">
    <property type="component" value="Unassembled WGS sequence"/>
</dbReference>
<feature type="domain" description="UspA" evidence="2">
    <location>
        <begin position="159"/>
        <end position="280"/>
    </location>
</feature>
<dbReference type="OrthoDB" id="115248at2"/>
<comment type="similarity">
    <text evidence="1">Belongs to the universal stress protein A family.</text>
</comment>
<accession>A0A2N9L3E2</accession>
<dbReference type="InterPro" id="IPR006015">
    <property type="entry name" value="Universal_stress_UspA"/>
</dbReference>
<dbReference type="Pfam" id="PF00582">
    <property type="entry name" value="Usp"/>
    <property type="match status" value="2"/>
</dbReference>
<dbReference type="EMBL" id="OKRB01000013">
    <property type="protein sequence ID" value="SPE17770.1"/>
    <property type="molecule type" value="Genomic_DNA"/>
</dbReference>
<sequence>MGFENGLKTIVVATDLEGQADAALEYARKLATNYGARIVLAHGLDPMEYAAVDGLPGAVASHLTEAARKVLDALAADLLREGIHSHSEIRQGTVAEMLVDVARQYEAGLIVIGTKGMEGVGPVVVGAIAEQLVRLAPCPVLAVAADWNAGPNRPTPGGPVLLAMERNEAAAAAAATAYSLADTFHRPLLVLHVRTAAEVSALLNPCSSKLEDFGIRLQGNAPVHCLVKDGSPADAIAEAIAENHPCILVAGVKRASGTPGPHGTAFALLSASRVPVLCVPPEGARAEMEQEIAVPVATS</sequence>
<proteinExistence type="inferred from homology"/>
<evidence type="ECO:0000259" key="2">
    <source>
        <dbReference type="Pfam" id="PF00582"/>
    </source>
</evidence>